<accession>A0AAN7GXR9</accession>
<reference evidence="4" key="1">
    <citation type="journal article" date="2023" name="Mol. Phylogenet. Evol.">
        <title>Genome-scale phylogeny and comparative genomics of the fungal order Sordariales.</title>
        <authorList>
            <person name="Hensen N."/>
            <person name="Bonometti L."/>
            <person name="Westerberg I."/>
            <person name="Brannstrom I.O."/>
            <person name="Guillou S."/>
            <person name="Cros-Aarteil S."/>
            <person name="Calhoun S."/>
            <person name="Haridas S."/>
            <person name="Kuo A."/>
            <person name="Mondo S."/>
            <person name="Pangilinan J."/>
            <person name="Riley R."/>
            <person name="LaButti K."/>
            <person name="Andreopoulos B."/>
            <person name="Lipzen A."/>
            <person name="Chen C."/>
            <person name="Yan M."/>
            <person name="Daum C."/>
            <person name="Ng V."/>
            <person name="Clum A."/>
            <person name="Steindorff A."/>
            <person name="Ohm R.A."/>
            <person name="Martin F."/>
            <person name="Silar P."/>
            <person name="Natvig D.O."/>
            <person name="Lalanne C."/>
            <person name="Gautier V."/>
            <person name="Ament-Velasquez S.L."/>
            <person name="Kruys A."/>
            <person name="Hutchinson M.I."/>
            <person name="Powell A.J."/>
            <person name="Barry K."/>
            <person name="Miller A.N."/>
            <person name="Grigoriev I.V."/>
            <person name="Debuchy R."/>
            <person name="Gladieux P."/>
            <person name="Hiltunen Thoren M."/>
            <person name="Johannesson H."/>
        </authorList>
    </citation>
    <scope>NUCLEOTIDE SEQUENCE</scope>
    <source>
        <strain evidence="4">CBS 990.96</strain>
    </source>
</reference>
<dbReference type="Pfam" id="PF26335">
    <property type="entry name" value="ARB_00930_C"/>
    <property type="match status" value="1"/>
</dbReference>
<feature type="domain" description="Beta-lactamase-related" evidence="2">
    <location>
        <begin position="90"/>
        <end position="394"/>
    </location>
</feature>
<dbReference type="InterPro" id="IPR001466">
    <property type="entry name" value="Beta-lactam-related"/>
</dbReference>
<dbReference type="AlphaFoldDB" id="A0AAN7GXR9"/>
<comment type="caution">
    <text evidence="4">The sequence shown here is derived from an EMBL/GenBank/DDBJ whole genome shotgun (WGS) entry which is preliminary data.</text>
</comment>
<dbReference type="InterPro" id="IPR051478">
    <property type="entry name" value="Beta-lactamase-like_AB/R"/>
</dbReference>
<evidence type="ECO:0000259" key="2">
    <source>
        <dbReference type="Pfam" id="PF00144"/>
    </source>
</evidence>
<keyword evidence="5" id="KW-1185">Reference proteome</keyword>
<dbReference type="Pfam" id="PF00144">
    <property type="entry name" value="Beta-lactamase"/>
    <property type="match status" value="1"/>
</dbReference>
<feature type="chain" id="PRO_5042847196" evidence="1">
    <location>
        <begin position="22"/>
        <end position="559"/>
    </location>
</feature>
<dbReference type="PANTHER" id="PTHR22935:SF97">
    <property type="entry name" value="BETA-LACTAMASE-RELATED DOMAIN-CONTAINING PROTEIN"/>
    <property type="match status" value="1"/>
</dbReference>
<reference evidence="4" key="2">
    <citation type="submission" date="2023-05" db="EMBL/GenBank/DDBJ databases">
        <authorList>
            <consortium name="Lawrence Berkeley National Laboratory"/>
            <person name="Steindorff A."/>
            <person name="Hensen N."/>
            <person name="Bonometti L."/>
            <person name="Westerberg I."/>
            <person name="Brannstrom I.O."/>
            <person name="Guillou S."/>
            <person name="Cros-Aarteil S."/>
            <person name="Calhoun S."/>
            <person name="Haridas S."/>
            <person name="Kuo A."/>
            <person name="Mondo S."/>
            <person name="Pangilinan J."/>
            <person name="Riley R."/>
            <person name="Labutti K."/>
            <person name="Andreopoulos B."/>
            <person name="Lipzen A."/>
            <person name="Chen C."/>
            <person name="Yanf M."/>
            <person name="Daum C."/>
            <person name="Ng V."/>
            <person name="Clum A."/>
            <person name="Ohm R."/>
            <person name="Martin F."/>
            <person name="Silar P."/>
            <person name="Natvig D."/>
            <person name="Lalanne C."/>
            <person name="Gautier V."/>
            <person name="Ament-Velasquez S.L."/>
            <person name="Kruys A."/>
            <person name="Hutchinson M.I."/>
            <person name="Powell A.J."/>
            <person name="Barry K."/>
            <person name="Miller A.N."/>
            <person name="Grigoriev I.V."/>
            <person name="Debuchy R."/>
            <person name="Gladieux P."/>
            <person name="Thoren M.H."/>
            <person name="Johannesson H."/>
        </authorList>
    </citation>
    <scope>NUCLEOTIDE SEQUENCE</scope>
    <source>
        <strain evidence="4">CBS 990.96</strain>
    </source>
</reference>
<evidence type="ECO:0000313" key="4">
    <source>
        <dbReference type="EMBL" id="KAK4224645.1"/>
    </source>
</evidence>
<feature type="signal peptide" evidence="1">
    <location>
        <begin position="1"/>
        <end position="21"/>
    </location>
</feature>
<evidence type="ECO:0000313" key="5">
    <source>
        <dbReference type="Proteomes" id="UP001301958"/>
    </source>
</evidence>
<evidence type="ECO:0000256" key="1">
    <source>
        <dbReference type="SAM" id="SignalP"/>
    </source>
</evidence>
<proteinExistence type="predicted"/>
<protein>
    <submittedName>
        <fullName evidence="4">Beta-lactamase-like protein sdnR</fullName>
    </submittedName>
</protein>
<dbReference type="Gene3D" id="3.40.710.10">
    <property type="entry name" value="DD-peptidase/beta-lactamase superfamily"/>
    <property type="match status" value="1"/>
</dbReference>
<dbReference type="EMBL" id="MU865387">
    <property type="protein sequence ID" value="KAK4224645.1"/>
    <property type="molecule type" value="Genomic_DNA"/>
</dbReference>
<name>A0AAN7GXR9_9PEZI</name>
<dbReference type="InterPro" id="IPR058664">
    <property type="entry name" value="ARB_00930-like_C"/>
</dbReference>
<sequence length="559" mass="60750">MMAVVLQLLLFLGVIFGFAASQNCPIHGPAYPAVQNISKSVVFETAKETFDKILADALESGQLDNTTSTFSIAVFSIDSDDLIYEFHQTGADQNITVNSDSLYRIGSISKLITVYTILSKLSDKYWDESVTKYVPELSALPAPESPLDGVDWSEVTLGGLASHMTGIGRDYALGDLSATLPGQTVLPGLPPLNDTEIVRCGSNGYRPCTREEAFTKLLTKPTVIPPYQGAIYSNVAFQLLAYAVENITGEFFSSIVESELLTPLNLTRTFLTQPTNDTNAVIVDGWDLDIGEEGPAGAYYQALSDLSTLGKSILLSSIIPPFQTRKWFHPTSHTSSLSVSVGRPWEIFREKINTTTTSNKTRVIDLYTKSGGIQSYISHLALSPDHGLGISFLSGNGGQNTFFYLQEKLYNAWFGSAEAIMRNEAENRFGGVYKGSDNSTVEFKLDDTGEPGLLLSGLISNGTDLLEVFGQAFGLPEGVKLGGWLYPMGRDARTGKVAFRAVFGALGVESGEEKCLSWAGVDQLRYGGHAIDLFVFEVEEGKEKAGSVRVEGLKKVFER</sequence>
<dbReference type="SUPFAM" id="SSF56601">
    <property type="entry name" value="beta-lactamase/transpeptidase-like"/>
    <property type="match status" value="1"/>
</dbReference>
<feature type="domain" description="Beta-lactamase-like ARB-00930-like C-terminal" evidence="3">
    <location>
        <begin position="422"/>
        <end position="559"/>
    </location>
</feature>
<evidence type="ECO:0000259" key="3">
    <source>
        <dbReference type="Pfam" id="PF26335"/>
    </source>
</evidence>
<keyword evidence="1" id="KW-0732">Signal</keyword>
<dbReference type="PANTHER" id="PTHR22935">
    <property type="entry name" value="PENICILLIN-BINDING PROTEIN"/>
    <property type="match status" value="1"/>
</dbReference>
<gene>
    <name evidence="4" type="ORF">QBC38DRAFT_485023</name>
</gene>
<dbReference type="Proteomes" id="UP001301958">
    <property type="component" value="Unassembled WGS sequence"/>
</dbReference>
<dbReference type="InterPro" id="IPR012338">
    <property type="entry name" value="Beta-lactam/transpept-like"/>
</dbReference>
<organism evidence="4 5">
    <name type="scientific">Podospora fimiseda</name>
    <dbReference type="NCBI Taxonomy" id="252190"/>
    <lineage>
        <taxon>Eukaryota</taxon>
        <taxon>Fungi</taxon>
        <taxon>Dikarya</taxon>
        <taxon>Ascomycota</taxon>
        <taxon>Pezizomycotina</taxon>
        <taxon>Sordariomycetes</taxon>
        <taxon>Sordariomycetidae</taxon>
        <taxon>Sordariales</taxon>
        <taxon>Podosporaceae</taxon>
        <taxon>Podospora</taxon>
    </lineage>
</organism>